<keyword evidence="13" id="KW-1185">Reference proteome</keyword>
<accession>A0A0K1N433</accession>
<feature type="transmembrane region" description="Helical" evidence="9">
    <location>
        <begin position="38"/>
        <end position="56"/>
    </location>
</feature>
<dbReference type="NCBIfam" id="NF002493">
    <property type="entry name" value="PRK01816.1"/>
    <property type="match status" value="1"/>
</dbReference>
<keyword evidence="8 9" id="KW-0472">Membrane</keyword>
<keyword evidence="5" id="KW-0997">Cell inner membrane</keyword>
<reference evidence="11 12" key="1">
    <citation type="submission" date="2018-06" db="EMBL/GenBank/DDBJ databases">
        <authorList>
            <consortium name="Pathogen Informatics"/>
            <person name="Doyle S."/>
        </authorList>
    </citation>
    <scope>NUCLEOTIDE SEQUENCE [LARGE SCALE GENOMIC DNA]</scope>
    <source>
        <strain evidence="11 12">NCTC5908</strain>
    </source>
</reference>
<evidence type="ECO:0000256" key="1">
    <source>
        <dbReference type="ARBA" id="ARBA00004429"/>
    </source>
</evidence>
<dbReference type="STRING" id="732.ADJ80_08795"/>
<evidence type="ECO:0000256" key="4">
    <source>
        <dbReference type="ARBA" id="ARBA00022475"/>
    </source>
</evidence>
<dbReference type="Proteomes" id="UP000274211">
    <property type="component" value="Unassembled WGS sequence"/>
</dbReference>
<protein>
    <recommendedName>
        <fullName evidence="3">UPF0208 membrane protein YfbV</fullName>
    </recommendedName>
</protein>
<evidence type="ECO:0000256" key="9">
    <source>
        <dbReference type="SAM" id="Phobius"/>
    </source>
</evidence>
<gene>
    <name evidence="11" type="primary">yfbV</name>
    <name evidence="10" type="ORF">DOL88_05385</name>
    <name evidence="11" type="ORF">NCTC5908_01267</name>
</gene>
<dbReference type="eggNOG" id="COG3092">
    <property type="taxonomic scope" value="Bacteria"/>
</dbReference>
<evidence type="ECO:0000313" key="12">
    <source>
        <dbReference type="Proteomes" id="UP000253728"/>
    </source>
</evidence>
<evidence type="ECO:0000256" key="7">
    <source>
        <dbReference type="ARBA" id="ARBA00022989"/>
    </source>
</evidence>
<evidence type="ECO:0000256" key="3">
    <source>
        <dbReference type="ARBA" id="ARBA00018831"/>
    </source>
</evidence>
<evidence type="ECO:0000256" key="2">
    <source>
        <dbReference type="ARBA" id="ARBA00009474"/>
    </source>
</evidence>
<dbReference type="Proteomes" id="UP000253728">
    <property type="component" value="Unassembled WGS sequence"/>
</dbReference>
<dbReference type="EMBL" id="QMGS01000057">
    <property type="protein sequence ID" value="RMW86049.1"/>
    <property type="molecule type" value="Genomic_DNA"/>
</dbReference>
<reference evidence="10 13" key="2">
    <citation type="journal article" date="2019" name="J. Oral Microbiol.">
        <title>Role of OmpA1 and OmpA2 in Aggregatibacter actinomycetemcomitans and Aggregatibacter aphrophilus serum resistance.</title>
        <authorList>
            <person name="Lindholm M."/>
            <person name="Min Aung K."/>
            <person name="Nyunt Wai S."/>
            <person name="Oscarsson J."/>
        </authorList>
    </citation>
    <scope>NUCLEOTIDE SEQUENCE [LARGE SCALE GENOMIC DNA]</scope>
    <source>
        <strain evidence="10 13">HK83</strain>
    </source>
</reference>
<evidence type="ECO:0000313" key="13">
    <source>
        <dbReference type="Proteomes" id="UP000274211"/>
    </source>
</evidence>
<organism evidence="11 12">
    <name type="scientific">Aggregatibacter aphrophilus</name>
    <name type="common">Haemophilus aphrophilus</name>
    <dbReference type="NCBI Taxonomy" id="732"/>
    <lineage>
        <taxon>Bacteria</taxon>
        <taxon>Pseudomonadati</taxon>
        <taxon>Pseudomonadota</taxon>
        <taxon>Gammaproteobacteria</taxon>
        <taxon>Pasteurellales</taxon>
        <taxon>Pasteurellaceae</taxon>
        <taxon>Aggregatibacter</taxon>
    </lineage>
</organism>
<dbReference type="EMBL" id="UFSP01000002">
    <property type="protein sequence ID" value="SSZ29466.1"/>
    <property type="molecule type" value="Genomic_DNA"/>
</dbReference>
<sequence>MSLLKLLKNGQHYLKSWPLEIKLGAIFPENRVIKTTIFAQRFMPFLAVFSIVWQQFYARSDYMALAVAVLTALFALCLPLQGLYWLGKRAQRKLPSQSAVAFWHVFELLKEKNESLPNFPQDPTYQDLAALLNIAQKKLDPNFWQEL</sequence>
<dbReference type="RefSeq" id="WP_005700656.1">
    <property type="nucleotide sequence ID" value="NZ_CAUTUO010000023.1"/>
</dbReference>
<evidence type="ECO:0000256" key="5">
    <source>
        <dbReference type="ARBA" id="ARBA00022519"/>
    </source>
</evidence>
<dbReference type="GO" id="GO:0005886">
    <property type="term" value="C:plasma membrane"/>
    <property type="evidence" value="ECO:0007669"/>
    <property type="project" value="UniProtKB-SubCell"/>
</dbReference>
<feature type="transmembrane region" description="Helical" evidence="9">
    <location>
        <begin position="62"/>
        <end position="86"/>
    </location>
</feature>
<dbReference type="GeneID" id="49636133"/>
<dbReference type="Pfam" id="PF04217">
    <property type="entry name" value="DUF412"/>
    <property type="match status" value="1"/>
</dbReference>
<keyword evidence="6 9" id="KW-0812">Transmembrane</keyword>
<evidence type="ECO:0000313" key="10">
    <source>
        <dbReference type="EMBL" id="RMW86049.1"/>
    </source>
</evidence>
<name>A0A0K1N433_AGGAP</name>
<dbReference type="KEGG" id="aaz:ADJ80_08795"/>
<evidence type="ECO:0000256" key="8">
    <source>
        <dbReference type="ARBA" id="ARBA00023136"/>
    </source>
</evidence>
<keyword evidence="7 9" id="KW-1133">Transmembrane helix</keyword>
<evidence type="ECO:0000256" key="6">
    <source>
        <dbReference type="ARBA" id="ARBA00022692"/>
    </source>
</evidence>
<dbReference type="OMA" id="IMPPVAV"/>
<dbReference type="AlphaFoldDB" id="A0A0K1N433"/>
<evidence type="ECO:0000313" key="11">
    <source>
        <dbReference type="EMBL" id="SSZ29466.1"/>
    </source>
</evidence>
<comment type="subcellular location">
    <subcellularLocation>
        <location evidence="1">Cell inner membrane</location>
        <topology evidence="1">Multi-pass membrane protein</topology>
    </subcellularLocation>
</comment>
<comment type="similarity">
    <text evidence="2">Belongs to the UPF0208 family.</text>
</comment>
<dbReference type="InterPro" id="IPR007334">
    <property type="entry name" value="UPF0208"/>
</dbReference>
<keyword evidence="4" id="KW-1003">Cell membrane</keyword>
<proteinExistence type="inferred from homology"/>